<comment type="caution">
    <text evidence="1">The sequence shown here is derived from an EMBL/GenBank/DDBJ whole genome shotgun (WGS) entry which is preliminary data.</text>
</comment>
<dbReference type="AlphaFoldDB" id="A0A0F9GFY6"/>
<organism evidence="1">
    <name type="scientific">marine sediment metagenome</name>
    <dbReference type="NCBI Taxonomy" id="412755"/>
    <lineage>
        <taxon>unclassified sequences</taxon>
        <taxon>metagenomes</taxon>
        <taxon>ecological metagenomes</taxon>
    </lineage>
</organism>
<accession>A0A0F9GFY6</accession>
<protein>
    <submittedName>
        <fullName evidence="1">Uncharacterized protein</fullName>
    </submittedName>
</protein>
<sequence>MSKVSAKIGKDGPSTEVDYPLLDVDTTSALNTNFTEKIVVAHAKSSITVALQSFLRGLIKAKKTPAEITKAVAEWKPGMRTPGKSKLEKAEELLGGMTEADRKALLKKLQGK</sequence>
<dbReference type="EMBL" id="LAZR01020270">
    <property type="protein sequence ID" value="KKL89496.1"/>
    <property type="molecule type" value="Genomic_DNA"/>
</dbReference>
<evidence type="ECO:0000313" key="1">
    <source>
        <dbReference type="EMBL" id="KKL89496.1"/>
    </source>
</evidence>
<name>A0A0F9GFY6_9ZZZZ</name>
<proteinExistence type="predicted"/>
<reference evidence="1" key="1">
    <citation type="journal article" date="2015" name="Nature">
        <title>Complex archaea that bridge the gap between prokaryotes and eukaryotes.</title>
        <authorList>
            <person name="Spang A."/>
            <person name="Saw J.H."/>
            <person name="Jorgensen S.L."/>
            <person name="Zaremba-Niedzwiedzka K."/>
            <person name="Martijn J."/>
            <person name="Lind A.E."/>
            <person name="van Eijk R."/>
            <person name="Schleper C."/>
            <person name="Guy L."/>
            <person name="Ettema T.J."/>
        </authorList>
    </citation>
    <scope>NUCLEOTIDE SEQUENCE</scope>
</reference>
<gene>
    <name evidence="1" type="ORF">LCGC14_1914140</name>
</gene>